<dbReference type="Gene3D" id="2.30.22.10">
    <property type="entry name" value="Head domain of nucleotide exchange factor GrpE"/>
    <property type="match status" value="1"/>
</dbReference>
<accession>A0A261ERB1</accession>
<feature type="region of interest" description="Disordered" evidence="2">
    <location>
        <begin position="1"/>
        <end position="110"/>
    </location>
</feature>
<feature type="compositionally biased region" description="Basic and acidic residues" evidence="2">
    <location>
        <begin position="21"/>
        <end position="30"/>
    </location>
</feature>
<dbReference type="Pfam" id="PF01025">
    <property type="entry name" value="GrpE"/>
    <property type="match status" value="1"/>
</dbReference>
<dbReference type="InterPro" id="IPR000740">
    <property type="entry name" value="GrpE"/>
</dbReference>
<sequence>MEEQPIVPPNGQQGVPVPLPPRDDEDRENTRFGWDFAQNFAQAGAQAGAQSARAAAGAPAQAPTGVQQPVAPDNAVPAFGQPAPVPDAAGGEAGNNAADAGIPHPETVPAVVPTNAGVASAVPSEDSDAADETSKALAAQVQAMEAFRAEFAESISAVSQSLAGLQEQFRQRMQYDEAKETIITRQHAELQELRDGLKQDLLRPVLYDIVDALDDIRKSKQSYESIDGGEKAVEALEGVEESLEYVLEKNDVERIETEPGERFVATRQRAVKYEDVDDAARKGTVLRSLAPGYALGANVLYKEKVVVCKLRPRPAADATAQPVQDSPQE</sequence>
<dbReference type="GO" id="GO:0042803">
    <property type="term" value="F:protein homodimerization activity"/>
    <property type="evidence" value="ECO:0007669"/>
    <property type="project" value="InterPro"/>
</dbReference>
<comment type="caution">
    <text evidence="3">The sequence shown here is derived from an EMBL/GenBank/DDBJ whole genome shotgun (WGS) entry which is preliminary data.</text>
</comment>
<evidence type="ECO:0000313" key="3">
    <source>
        <dbReference type="EMBL" id="OZG49389.1"/>
    </source>
</evidence>
<proteinExistence type="predicted"/>
<keyword evidence="1" id="KW-0143">Chaperone</keyword>
<dbReference type="GO" id="GO:0000774">
    <property type="term" value="F:adenyl-nucleotide exchange factor activity"/>
    <property type="evidence" value="ECO:0007669"/>
    <property type="project" value="InterPro"/>
</dbReference>
<gene>
    <name evidence="3" type="ORF">PSRA_1638</name>
</gene>
<dbReference type="GO" id="GO:0006457">
    <property type="term" value="P:protein folding"/>
    <property type="evidence" value="ECO:0007669"/>
    <property type="project" value="InterPro"/>
</dbReference>
<keyword evidence="4" id="KW-1185">Reference proteome</keyword>
<reference evidence="3 4" key="1">
    <citation type="journal article" date="2017" name="BMC Genomics">
        <title>Comparative genomic and phylogenomic analyses of the Bifidobacteriaceae family.</title>
        <authorList>
            <person name="Lugli G.A."/>
            <person name="Milani C."/>
            <person name="Turroni F."/>
            <person name="Duranti S."/>
            <person name="Mancabelli L."/>
            <person name="Mangifesta M."/>
            <person name="Ferrario C."/>
            <person name="Modesto M."/>
            <person name="Mattarelli P."/>
            <person name="Jiri K."/>
            <person name="van Sinderen D."/>
            <person name="Ventura M."/>
        </authorList>
    </citation>
    <scope>NUCLEOTIDE SEQUENCE [LARGE SCALE GENOMIC DNA]</scope>
    <source>
        <strain evidence="3 4">DSM 24742</strain>
    </source>
</reference>
<dbReference type="RefSeq" id="WP_158216376.1">
    <property type="nucleotide sequence ID" value="NZ_MWWR01000019.1"/>
</dbReference>
<evidence type="ECO:0000313" key="4">
    <source>
        <dbReference type="Proteomes" id="UP000216725"/>
    </source>
</evidence>
<dbReference type="EMBL" id="MWWR01000019">
    <property type="protein sequence ID" value="OZG49389.1"/>
    <property type="molecule type" value="Genomic_DNA"/>
</dbReference>
<name>A0A261ERB1_9BIFI</name>
<evidence type="ECO:0000256" key="1">
    <source>
        <dbReference type="ARBA" id="ARBA00023186"/>
    </source>
</evidence>
<dbReference type="GO" id="GO:0051087">
    <property type="term" value="F:protein-folding chaperone binding"/>
    <property type="evidence" value="ECO:0007669"/>
    <property type="project" value="InterPro"/>
</dbReference>
<feature type="compositionally biased region" description="Low complexity" evidence="2">
    <location>
        <begin position="37"/>
        <end position="72"/>
    </location>
</feature>
<dbReference type="Proteomes" id="UP000216725">
    <property type="component" value="Unassembled WGS sequence"/>
</dbReference>
<keyword evidence="3" id="KW-0346">Stress response</keyword>
<feature type="compositionally biased region" description="Low complexity" evidence="2">
    <location>
        <begin position="87"/>
        <end position="101"/>
    </location>
</feature>
<organism evidence="3 4">
    <name type="scientific">Pseudoscardovia radai</name>
    <dbReference type="NCBI Taxonomy" id="987066"/>
    <lineage>
        <taxon>Bacteria</taxon>
        <taxon>Bacillati</taxon>
        <taxon>Actinomycetota</taxon>
        <taxon>Actinomycetes</taxon>
        <taxon>Bifidobacteriales</taxon>
        <taxon>Bifidobacteriaceae</taxon>
        <taxon>Pseudoscardovia</taxon>
    </lineage>
</organism>
<dbReference type="InterPro" id="IPR009012">
    <property type="entry name" value="GrpE_head"/>
</dbReference>
<dbReference type="OrthoDB" id="3243312at2"/>
<protein>
    <submittedName>
        <fullName evidence="3">Molecular chaperone GrpE (Heat shock protein)-like protein</fullName>
    </submittedName>
</protein>
<dbReference type="AlphaFoldDB" id="A0A261ERB1"/>
<evidence type="ECO:0000256" key="2">
    <source>
        <dbReference type="SAM" id="MobiDB-lite"/>
    </source>
</evidence>